<keyword evidence="1" id="KW-0732">Signal</keyword>
<evidence type="ECO:0000313" key="5">
    <source>
        <dbReference type="Proteomes" id="UP000619078"/>
    </source>
</evidence>
<gene>
    <name evidence="4" type="ORF">IDJ76_19780</name>
</gene>
<name>A0A926P0F8_9SPHI</name>
<dbReference type="InterPro" id="IPR024535">
    <property type="entry name" value="RHGA/B-epi-like_pectate_lyase"/>
</dbReference>
<evidence type="ECO:0000259" key="2">
    <source>
        <dbReference type="Pfam" id="PF12708"/>
    </source>
</evidence>
<evidence type="ECO:0000313" key="4">
    <source>
        <dbReference type="EMBL" id="MBD1395353.1"/>
    </source>
</evidence>
<organism evidence="4 5">
    <name type="scientific">Mucilaginibacter glaciei</name>
    <dbReference type="NCBI Taxonomy" id="2772109"/>
    <lineage>
        <taxon>Bacteria</taxon>
        <taxon>Pseudomonadati</taxon>
        <taxon>Bacteroidota</taxon>
        <taxon>Sphingobacteriia</taxon>
        <taxon>Sphingobacteriales</taxon>
        <taxon>Sphingobacteriaceae</taxon>
        <taxon>Mucilaginibacter</taxon>
    </lineage>
</organism>
<dbReference type="RefSeq" id="WP_191165906.1">
    <property type="nucleotide sequence ID" value="NZ_JACWMX010000011.1"/>
</dbReference>
<feature type="chain" id="PRO_5037288574" evidence="1">
    <location>
        <begin position="21"/>
        <end position="499"/>
    </location>
</feature>
<dbReference type="PANTHER" id="PTHR31339:SF9">
    <property type="entry name" value="PLASMIN AND FIBRONECTIN-BINDING PROTEIN A"/>
    <property type="match status" value="1"/>
</dbReference>
<keyword evidence="4" id="KW-0378">Hydrolase</keyword>
<dbReference type="Gene3D" id="2.160.20.10">
    <property type="entry name" value="Single-stranded right-handed beta-helix, Pectin lyase-like"/>
    <property type="match status" value="1"/>
</dbReference>
<comment type="caution">
    <text evidence="4">The sequence shown here is derived from an EMBL/GenBank/DDBJ whole genome shotgun (WGS) entry which is preliminary data.</text>
</comment>
<dbReference type="Pfam" id="PF12708">
    <property type="entry name" value="Pect-lyase_RHGA_epim"/>
    <property type="match status" value="1"/>
</dbReference>
<keyword evidence="5" id="KW-1185">Reference proteome</keyword>
<dbReference type="SMART" id="SM00710">
    <property type="entry name" value="PbH1"/>
    <property type="match status" value="7"/>
</dbReference>
<feature type="domain" description="Right handed beta helix" evidence="3">
    <location>
        <begin position="162"/>
        <end position="257"/>
    </location>
</feature>
<dbReference type="InterPro" id="IPR011050">
    <property type="entry name" value="Pectin_lyase_fold/virulence"/>
</dbReference>
<accession>A0A926P0F8</accession>
<dbReference type="PROSITE" id="PS51257">
    <property type="entry name" value="PROKAR_LIPOPROTEIN"/>
    <property type="match status" value="1"/>
</dbReference>
<evidence type="ECO:0000256" key="1">
    <source>
        <dbReference type="SAM" id="SignalP"/>
    </source>
</evidence>
<dbReference type="GO" id="GO:0016787">
    <property type="term" value="F:hydrolase activity"/>
    <property type="evidence" value="ECO:0007669"/>
    <property type="project" value="UniProtKB-KW"/>
</dbReference>
<dbReference type="InterPro" id="IPR006626">
    <property type="entry name" value="PbH1"/>
</dbReference>
<feature type="signal peptide" evidence="1">
    <location>
        <begin position="1"/>
        <end position="20"/>
    </location>
</feature>
<dbReference type="InterPro" id="IPR051801">
    <property type="entry name" value="GH28_Enzymes"/>
</dbReference>
<dbReference type="InterPro" id="IPR012334">
    <property type="entry name" value="Pectin_lyas_fold"/>
</dbReference>
<dbReference type="SUPFAM" id="SSF51126">
    <property type="entry name" value="Pectin lyase-like"/>
    <property type="match status" value="1"/>
</dbReference>
<feature type="domain" description="Rhamnogalacturonase A/B/Epimerase-like pectate lyase" evidence="2">
    <location>
        <begin position="29"/>
        <end position="118"/>
    </location>
</feature>
<dbReference type="InterPro" id="IPR039448">
    <property type="entry name" value="Beta_helix"/>
</dbReference>
<dbReference type="AlphaFoldDB" id="A0A926P0F8"/>
<sequence length="499" mass="54511">MQKLLLIYLFAAVACGPALAEHSPANHSFYNVRDFGAKGDGKMLDSKAINKAIDAAAKAGGGTVFLPAGNYLSGSIHLKSDISVYLEQGATIIATSEENDGEYDAEEVTVNTIYQDSGHSHFHNSLIWGDSLHNVSILGPGRIWGRGLLKDYKKGTRLANKAITLYKCRNVIIRDISILHGGWFAILATGTDNLTIDNVKLDTNRDGMDIDCCKNVRISNCYVNSPYDDGICLKSTFALGYARSTENVTITNCQVSGYDEGTLLDGTYKRTENPEYKFHPTGRIKLGTESNGGFKNIAISNCVFDYCRGLALETVDGAHLEDVVISNITMRDIVNDPIFLRLGARMRGPAGVPVGELRRVTISNVSVYNADPDYTCTISGVPGHNITDVWINNMRLYYKGGVNTHDDKKVIAENENKYPEPGMLGQAPAYGFFIRHAANIKLTDIEINLLNPDSRPAFRADDVTGLVLRQVKAAKSNYPKIAVLNSVNGLQATESLDLK</sequence>
<proteinExistence type="predicted"/>
<dbReference type="Pfam" id="PF13229">
    <property type="entry name" value="Beta_helix"/>
    <property type="match status" value="1"/>
</dbReference>
<reference evidence="4" key="1">
    <citation type="submission" date="2020-09" db="EMBL/GenBank/DDBJ databases">
        <title>Novel species of Mucilaginibacter isolated from a glacier on the Tibetan Plateau.</title>
        <authorList>
            <person name="Liu Q."/>
            <person name="Xin Y.-H."/>
        </authorList>
    </citation>
    <scope>NUCLEOTIDE SEQUENCE</scope>
    <source>
        <strain evidence="4">ZB1P21</strain>
    </source>
</reference>
<dbReference type="PANTHER" id="PTHR31339">
    <property type="entry name" value="PECTIN LYASE-RELATED"/>
    <property type="match status" value="1"/>
</dbReference>
<dbReference type="EMBL" id="JACWMX010000011">
    <property type="protein sequence ID" value="MBD1395353.1"/>
    <property type="molecule type" value="Genomic_DNA"/>
</dbReference>
<evidence type="ECO:0000259" key="3">
    <source>
        <dbReference type="Pfam" id="PF13229"/>
    </source>
</evidence>
<dbReference type="Proteomes" id="UP000619078">
    <property type="component" value="Unassembled WGS sequence"/>
</dbReference>
<protein>
    <submittedName>
        <fullName evidence="4">Glycoside hydrolase family 28 protein</fullName>
    </submittedName>
</protein>